<reference evidence="1" key="1">
    <citation type="submission" date="2021-04" db="EMBL/GenBank/DDBJ databases">
        <authorList>
            <person name="Vanwijnsberghe S."/>
        </authorList>
    </citation>
    <scope>NUCLEOTIDE SEQUENCE</scope>
    <source>
        <strain evidence="1">LMG 31841</strain>
    </source>
</reference>
<organism evidence="1 2">
    <name type="scientific">Paraburkholderia saeva</name>
    <dbReference type="NCBI Taxonomy" id="2777537"/>
    <lineage>
        <taxon>Bacteria</taxon>
        <taxon>Pseudomonadati</taxon>
        <taxon>Pseudomonadota</taxon>
        <taxon>Betaproteobacteria</taxon>
        <taxon>Burkholderiales</taxon>
        <taxon>Burkholderiaceae</taxon>
        <taxon>Paraburkholderia</taxon>
    </lineage>
</organism>
<accession>A0A9N8RSB1</accession>
<protein>
    <submittedName>
        <fullName evidence="1">Uncharacterized protein</fullName>
    </submittedName>
</protein>
<dbReference type="RefSeq" id="WP_228874391.1">
    <property type="nucleotide sequence ID" value="NZ_CAJQYZ010000001.1"/>
</dbReference>
<evidence type="ECO:0000313" key="2">
    <source>
        <dbReference type="Proteomes" id="UP000789704"/>
    </source>
</evidence>
<dbReference type="Proteomes" id="UP000789704">
    <property type="component" value="Unassembled WGS sequence"/>
</dbReference>
<dbReference type="AlphaFoldDB" id="A0A9N8RSB1"/>
<dbReference type="EMBL" id="CAJQZC010000001">
    <property type="protein sequence ID" value="CAG4887013.1"/>
    <property type="molecule type" value="Genomic_DNA"/>
</dbReference>
<proteinExistence type="predicted"/>
<keyword evidence="2" id="KW-1185">Reference proteome</keyword>
<evidence type="ECO:0000313" key="1">
    <source>
        <dbReference type="EMBL" id="CAG4887013.1"/>
    </source>
</evidence>
<sequence length="61" mass="6710">MTTHPPRSAWCLCDGAATILDVIPGSGFGLTKLQGDVMDTGQQLVGVYRYTKRQAEHYWPA</sequence>
<name>A0A9N8RSB1_9BURK</name>
<gene>
    <name evidence="1" type="ORF">LMG31841_00315</name>
</gene>
<comment type="caution">
    <text evidence="1">The sequence shown here is derived from an EMBL/GenBank/DDBJ whole genome shotgun (WGS) entry which is preliminary data.</text>
</comment>